<dbReference type="InterPro" id="IPR003331">
    <property type="entry name" value="UDP_GlcNAc_Epimerase_2_dom"/>
</dbReference>
<dbReference type="PANTHER" id="PTHR43174:SF3">
    <property type="entry name" value="UDP-N-ACETYLGLUCOSAMINE 2-EPIMERASE"/>
    <property type="match status" value="1"/>
</dbReference>
<keyword evidence="2" id="KW-0326">Glycosidase</keyword>
<evidence type="ECO:0000313" key="3">
    <source>
        <dbReference type="Proteomes" id="UP000320386"/>
    </source>
</evidence>
<keyword evidence="2" id="KW-0378">Hydrolase</keyword>
<protein>
    <submittedName>
        <fullName evidence="2">UDP-N,N'-diacetylbacillosamine 2-epimerase (Hydrolyzing)</fullName>
        <ecNumber evidence="2">3.2.1.184</ecNumber>
    </submittedName>
</protein>
<dbReference type="EC" id="3.2.1.184" evidence="2"/>
<dbReference type="KEGG" id="mcad:Pan265_27900"/>
<accession>A0A518C141</accession>
<gene>
    <name evidence="2" type="ORF">Pan265_27900</name>
</gene>
<evidence type="ECO:0000313" key="2">
    <source>
        <dbReference type="EMBL" id="QDU72914.1"/>
    </source>
</evidence>
<dbReference type="AlphaFoldDB" id="A0A518C141"/>
<dbReference type="RefSeq" id="WP_145447061.1">
    <property type="nucleotide sequence ID" value="NZ_CP036280.1"/>
</dbReference>
<dbReference type="SUPFAM" id="SSF53756">
    <property type="entry name" value="UDP-Glycosyltransferase/glycogen phosphorylase"/>
    <property type="match status" value="1"/>
</dbReference>
<dbReference type="GO" id="GO:0102388">
    <property type="term" value="F:UDP-N,N'-diacetylbacillosamine 2-epimerase activity"/>
    <property type="evidence" value="ECO:0007669"/>
    <property type="project" value="UniProtKB-EC"/>
</dbReference>
<keyword evidence="3" id="KW-1185">Reference proteome</keyword>
<evidence type="ECO:0000259" key="1">
    <source>
        <dbReference type="Pfam" id="PF02350"/>
    </source>
</evidence>
<dbReference type="InterPro" id="IPR029767">
    <property type="entry name" value="WecB-like"/>
</dbReference>
<dbReference type="OrthoDB" id="9803238at2"/>
<reference evidence="2 3" key="1">
    <citation type="submission" date="2019-02" db="EMBL/GenBank/DDBJ databases">
        <title>Deep-cultivation of Planctomycetes and their phenomic and genomic characterization uncovers novel biology.</title>
        <authorList>
            <person name="Wiegand S."/>
            <person name="Jogler M."/>
            <person name="Boedeker C."/>
            <person name="Pinto D."/>
            <person name="Vollmers J."/>
            <person name="Rivas-Marin E."/>
            <person name="Kohn T."/>
            <person name="Peeters S.H."/>
            <person name="Heuer A."/>
            <person name="Rast P."/>
            <person name="Oberbeckmann S."/>
            <person name="Bunk B."/>
            <person name="Jeske O."/>
            <person name="Meyerdierks A."/>
            <person name="Storesund J.E."/>
            <person name="Kallscheuer N."/>
            <person name="Luecker S."/>
            <person name="Lage O.M."/>
            <person name="Pohl T."/>
            <person name="Merkel B.J."/>
            <person name="Hornburger P."/>
            <person name="Mueller R.-W."/>
            <person name="Bruemmer F."/>
            <person name="Labrenz M."/>
            <person name="Spormann A.M."/>
            <person name="Op den Camp H."/>
            <person name="Overmann J."/>
            <person name="Amann R."/>
            <person name="Jetten M.S.M."/>
            <person name="Mascher T."/>
            <person name="Medema M.H."/>
            <person name="Devos D.P."/>
            <person name="Kaster A.-K."/>
            <person name="Ovreas L."/>
            <person name="Rohde M."/>
            <person name="Galperin M.Y."/>
            <person name="Jogler C."/>
        </authorList>
    </citation>
    <scope>NUCLEOTIDE SEQUENCE [LARGE SCALE GENOMIC DNA]</scope>
    <source>
        <strain evidence="2 3">Pan265</strain>
    </source>
</reference>
<dbReference type="Proteomes" id="UP000320386">
    <property type="component" value="Chromosome"/>
</dbReference>
<name>A0A518C141_9BACT</name>
<feature type="domain" description="UDP-N-acetylglucosamine 2-epimerase" evidence="1">
    <location>
        <begin position="31"/>
        <end position="346"/>
    </location>
</feature>
<dbReference type="Gene3D" id="3.40.50.2000">
    <property type="entry name" value="Glycogen Phosphorylase B"/>
    <property type="match status" value="2"/>
</dbReference>
<dbReference type="InterPro" id="IPR020004">
    <property type="entry name" value="UDP-GlcNAc_Epase"/>
</dbReference>
<sequence length="362" mass="38782">MAGQEPRRVAIVTGTRAEFGLLRPVIDACLGRSELETLLLVTGTHLTRGTVTDVRSAGYRIHREVMMQLPGDRDRLSESEAVGRGVMSFATAWREMVPDVVLVLGDRVEAFAAAASASVGGVRVAHVHGGDRAEGVADEAMRHAISKLAHLHFAASAESRRRLVRMGEASSSVFRVGSPAMDGLDAVKPAEDAPRVIVMQHPIGAADDQERAWMRGTLRAVAKHDPLVMWPNSDAGSAGIRSAIEEAGLRTVDHLPRERFLSLLAGCEVLVGNSSAGLIEAAGLRRAAVNVGPRQGGRERPASVLDCDYGERAVRAAVRSARGLDLRRMRHPYGRGDAGVKIAEVLAELDLAAVPVRKRNAY</sequence>
<dbReference type="GO" id="GO:0006047">
    <property type="term" value="P:UDP-N-acetylglucosamine metabolic process"/>
    <property type="evidence" value="ECO:0007669"/>
    <property type="project" value="InterPro"/>
</dbReference>
<organism evidence="2 3">
    <name type="scientific">Mucisphaera calidilacus</name>
    <dbReference type="NCBI Taxonomy" id="2527982"/>
    <lineage>
        <taxon>Bacteria</taxon>
        <taxon>Pseudomonadati</taxon>
        <taxon>Planctomycetota</taxon>
        <taxon>Phycisphaerae</taxon>
        <taxon>Phycisphaerales</taxon>
        <taxon>Phycisphaeraceae</taxon>
        <taxon>Mucisphaera</taxon>
    </lineage>
</organism>
<proteinExistence type="predicted"/>
<dbReference type="EMBL" id="CP036280">
    <property type="protein sequence ID" value="QDU72914.1"/>
    <property type="molecule type" value="Genomic_DNA"/>
</dbReference>
<dbReference type="PANTHER" id="PTHR43174">
    <property type="entry name" value="UDP-N-ACETYLGLUCOSAMINE 2-EPIMERASE"/>
    <property type="match status" value="1"/>
</dbReference>
<dbReference type="NCBIfam" id="TIGR03568">
    <property type="entry name" value="NeuC_NnaA"/>
    <property type="match status" value="1"/>
</dbReference>
<dbReference type="Pfam" id="PF02350">
    <property type="entry name" value="Epimerase_2"/>
    <property type="match status" value="1"/>
</dbReference>